<dbReference type="GO" id="GO:0042910">
    <property type="term" value="F:xenobiotic transmembrane transporter activity"/>
    <property type="evidence" value="ECO:0007669"/>
    <property type="project" value="InterPro"/>
</dbReference>
<dbReference type="PANTHER" id="PTHR42925:SF2">
    <property type="entry name" value="NA+ DRIVEN MULTIDRUG EFFLUX PUMP"/>
    <property type="match status" value="1"/>
</dbReference>
<dbReference type="Proteomes" id="UP000289794">
    <property type="component" value="Chromosome"/>
</dbReference>
<name>A0A4P6LZX7_9FIRM</name>
<keyword evidence="1" id="KW-0812">Transmembrane</keyword>
<organism evidence="2 3">
    <name type="scientific">Blautia producta</name>
    <dbReference type="NCBI Taxonomy" id="33035"/>
    <lineage>
        <taxon>Bacteria</taxon>
        <taxon>Bacillati</taxon>
        <taxon>Bacillota</taxon>
        <taxon>Clostridia</taxon>
        <taxon>Lachnospirales</taxon>
        <taxon>Lachnospiraceae</taxon>
        <taxon>Blautia</taxon>
    </lineage>
</organism>
<proteinExistence type="predicted"/>
<gene>
    <name evidence="2" type="ORF">PMF13cell1_02911</name>
</gene>
<keyword evidence="1" id="KW-1133">Transmembrane helix</keyword>
<dbReference type="GO" id="GO:0015297">
    <property type="term" value="F:antiporter activity"/>
    <property type="evidence" value="ECO:0007669"/>
    <property type="project" value="InterPro"/>
</dbReference>
<dbReference type="InterPro" id="IPR002528">
    <property type="entry name" value="MATE_fam"/>
</dbReference>
<feature type="transmembrane region" description="Helical" evidence="1">
    <location>
        <begin position="133"/>
        <end position="155"/>
    </location>
</feature>
<feature type="transmembrane region" description="Helical" evidence="1">
    <location>
        <begin position="56"/>
        <end position="79"/>
    </location>
</feature>
<keyword evidence="1" id="KW-0472">Membrane</keyword>
<evidence type="ECO:0008006" key="4">
    <source>
        <dbReference type="Google" id="ProtNLM"/>
    </source>
</evidence>
<evidence type="ECO:0000256" key="1">
    <source>
        <dbReference type="SAM" id="Phobius"/>
    </source>
</evidence>
<feature type="transmembrane region" description="Helical" evidence="1">
    <location>
        <begin position="195"/>
        <end position="216"/>
    </location>
</feature>
<feature type="transmembrane region" description="Helical" evidence="1">
    <location>
        <begin position="167"/>
        <end position="189"/>
    </location>
</feature>
<dbReference type="RefSeq" id="WP_130181175.1">
    <property type="nucleotide sequence ID" value="NZ_CP035945.1"/>
</dbReference>
<feature type="transmembrane region" description="Helical" evidence="1">
    <location>
        <begin position="356"/>
        <end position="377"/>
    </location>
</feature>
<dbReference type="InterPro" id="IPR047135">
    <property type="entry name" value="YsiQ"/>
</dbReference>
<reference evidence="2 3" key="1">
    <citation type="submission" date="2019-01" db="EMBL/GenBank/DDBJ databases">
        <title>PMF-metabolizing Aryl O-demethylase.</title>
        <authorList>
            <person name="Kim M."/>
        </authorList>
    </citation>
    <scope>NUCLEOTIDE SEQUENCE [LARGE SCALE GENOMIC DNA]</scope>
    <source>
        <strain evidence="2 3">PMF1</strain>
    </source>
</reference>
<dbReference type="GO" id="GO:0016020">
    <property type="term" value="C:membrane"/>
    <property type="evidence" value="ECO:0007669"/>
    <property type="project" value="InterPro"/>
</dbReference>
<dbReference type="AlphaFoldDB" id="A0A4P6LZX7"/>
<dbReference type="EMBL" id="CP035945">
    <property type="protein sequence ID" value="QBE97355.1"/>
    <property type="molecule type" value="Genomic_DNA"/>
</dbReference>
<protein>
    <recommendedName>
        <fullName evidence="4">MATE family efflux transporter</fullName>
    </recommendedName>
</protein>
<evidence type="ECO:0000313" key="3">
    <source>
        <dbReference type="Proteomes" id="UP000289794"/>
    </source>
</evidence>
<dbReference type="KEGG" id="bpro:PMF13cell1_02911"/>
<evidence type="ECO:0000313" key="2">
    <source>
        <dbReference type="EMBL" id="QBE97355.1"/>
    </source>
</evidence>
<dbReference type="Pfam" id="PF01554">
    <property type="entry name" value="MatE"/>
    <property type="match status" value="2"/>
</dbReference>
<dbReference type="PANTHER" id="PTHR42925">
    <property type="entry name" value="MULTIDRUG AND TOXIN EFFLUX PROTEIN MATE FAMILY"/>
    <property type="match status" value="1"/>
</dbReference>
<dbReference type="NCBIfam" id="TIGR00797">
    <property type="entry name" value="matE"/>
    <property type="match status" value="1"/>
</dbReference>
<feature type="transmembrane region" description="Helical" evidence="1">
    <location>
        <begin position="320"/>
        <end position="344"/>
    </location>
</feature>
<sequence>MNKHWNMDWKFLSKVMAIGLPVALQNLLVNASTMFDTMMVGTLGEAEVAAVGLVSQYVALFVYAYFGFTGGGVVFFAQYHGINDEKGISMAYGLVTSCMMGVGLLFGIVAIFFPETVMRIYTDKQDIIQIGIPYLRLIGFSLPLQSLSVAVSYLLRTTERVKAPLVASIISQITNIGINAVLILGLFGFPKMGVTGAAVGTLAASILSVIILYVYCIRIHCSPVLNISQQFKWNLKFVRQYFMKSAPIIANEAMVGVIGLIVNSIMGRQIEEGIAAMAVFRAIERMIYSFFSGFANASAVMVGKQVGAGEHRYAYRDAKWFAILSPAVTCVICILIFCFHGPVLQIFGLTGLSYQYGVYMLGFYIVAGTLRTCNYILNDTFRAGGDTVIGTVTEVGFQMCLTIPLVWLAGIYFKLPFLIVFSLVYIDDILRVWIMLGRLRSGRWIKPVTELGKAALPGFLSEKERKKAGIGSISGGF</sequence>
<accession>A0A4P6LZX7</accession>
<feature type="transmembrane region" description="Helical" evidence="1">
    <location>
        <begin position="286"/>
        <end position="308"/>
    </location>
</feature>
<feature type="transmembrane region" description="Helical" evidence="1">
    <location>
        <begin position="91"/>
        <end position="113"/>
    </location>
</feature>